<dbReference type="OrthoDB" id="414175at2759"/>
<accession>A0A9W7L6H5</accession>
<sequence length="306" mass="33731">MFFNFFATFHLLHSDDASPTGVSTPSISSLRTPSTTSTVEPLNAIILPSALSHELSSLRRSTITSTWGTSPLLKIHFLQSRADETAFDLLIRAYTYAIRLRSGLVFFCNDHTFLIPSNLHSRFKALTSTGSRHVYEGRRLTGGHGEVFNSGAAGYFMSSETVALVLSSCSPPSTKWLLNNPSPWLSSCLAEHGVRAAVNGGPEMYHMFPPGRVQTNDFDDWAYKKHPVDSVPISMGVPYEGTVDRASVSFHYISALECELIWGCLVGRGGCEIKGERNEAKNGLMWYSKGGGEELLKWIRDGMEKV</sequence>
<proteinExistence type="predicted"/>
<dbReference type="Proteomes" id="UP001165065">
    <property type="component" value="Unassembled WGS sequence"/>
</dbReference>
<gene>
    <name evidence="1" type="ORF">TrCOL_g10855</name>
</gene>
<keyword evidence="2" id="KW-1185">Reference proteome</keyword>
<organism evidence="1 2">
    <name type="scientific">Triparma columacea</name>
    <dbReference type="NCBI Taxonomy" id="722753"/>
    <lineage>
        <taxon>Eukaryota</taxon>
        <taxon>Sar</taxon>
        <taxon>Stramenopiles</taxon>
        <taxon>Ochrophyta</taxon>
        <taxon>Bolidophyceae</taxon>
        <taxon>Parmales</taxon>
        <taxon>Triparmaceae</taxon>
        <taxon>Triparma</taxon>
    </lineage>
</organism>
<reference evidence="2" key="1">
    <citation type="journal article" date="2023" name="Commun. Biol.">
        <title>Genome analysis of Parmales, the sister group of diatoms, reveals the evolutionary specialization of diatoms from phago-mixotrophs to photoautotrophs.</title>
        <authorList>
            <person name="Ban H."/>
            <person name="Sato S."/>
            <person name="Yoshikawa S."/>
            <person name="Yamada K."/>
            <person name="Nakamura Y."/>
            <person name="Ichinomiya M."/>
            <person name="Sato N."/>
            <person name="Blanc-Mathieu R."/>
            <person name="Endo H."/>
            <person name="Kuwata A."/>
            <person name="Ogata H."/>
        </authorList>
    </citation>
    <scope>NUCLEOTIDE SEQUENCE [LARGE SCALE GENOMIC DNA]</scope>
</reference>
<name>A0A9W7L6H5_9STRA</name>
<comment type="caution">
    <text evidence="1">The sequence shown here is derived from an EMBL/GenBank/DDBJ whole genome shotgun (WGS) entry which is preliminary data.</text>
</comment>
<dbReference type="EMBL" id="BRYA01000060">
    <property type="protein sequence ID" value="GMI35844.1"/>
    <property type="molecule type" value="Genomic_DNA"/>
</dbReference>
<protein>
    <submittedName>
        <fullName evidence="1">Uncharacterized protein</fullName>
    </submittedName>
</protein>
<dbReference type="AlphaFoldDB" id="A0A9W7L6H5"/>
<evidence type="ECO:0000313" key="2">
    <source>
        <dbReference type="Proteomes" id="UP001165065"/>
    </source>
</evidence>
<evidence type="ECO:0000313" key="1">
    <source>
        <dbReference type="EMBL" id="GMI35844.1"/>
    </source>
</evidence>